<protein>
    <recommendedName>
        <fullName evidence="1">NUP210 C-terminal Ig-like domain-containing protein</fullName>
    </recommendedName>
</protein>
<gene>
    <name evidence="2" type="ORF">NAV_LOCUS6562</name>
</gene>
<dbReference type="STRING" id="6277.A0A498SL46"/>
<accession>A0A498SL46</accession>
<dbReference type="OrthoDB" id="361283at2759"/>
<keyword evidence="3" id="KW-1185">Reference proteome</keyword>
<sequence length="230" mass="25615">MLHFVEVWDWKNPDLNVFLRLSVGDVIRPSVHSVALSEIVCFNSPLSVSGWKELDGKRHFQFIDEKNGIALAMDTDCAPALLETLILDAPFDCTASFMEKVNVLATSLFVARSAFLPKLGKYGCILMEQTFEGPVSLVDYQNLDLNVSAIWNRAGKVEVASVIVTFYSRFEIVQREIRLNNVNALEADLVIQSSTSAASKISVEADDGGVLRLKKIKSASRTEIRYRVQV</sequence>
<evidence type="ECO:0000313" key="2">
    <source>
        <dbReference type="EMBL" id="VBB31771.1"/>
    </source>
</evidence>
<dbReference type="Pfam" id="PF22957">
    <property type="entry name" value="NUP210_Ig"/>
    <property type="match status" value="1"/>
</dbReference>
<dbReference type="EMBL" id="UPTC01001379">
    <property type="protein sequence ID" value="VBB31771.1"/>
    <property type="molecule type" value="Genomic_DNA"/>
</dbReference>
<dbReference type="AlphaFoldDB" id="A0A498SL46"/>
<proteinExistence type="predicted"/>
<reference evidence="2 3" key="1">
    <citation type="submission" date="2018-08" db="EMBL/GenBank/DDBJ databases">
        <authorList>
            <person name="Laetsch R D."/>
            <person name="Stevens L."/>
            <person name="Kumar S."/>
            <person name="Blaxter L. M."/>
        </authorList>
    </citation>
    <scope>NUCLEOTIDE SEQUENCE [LARGE SCALE GENOMIC DNA]</scope>
</reference>
<evidence type="ECO:0000259" key="1">
    <source>
        <dbReference type="Pfam" id="PF22957"/>
    </source>
</evidence>
<feature type="domain" description="NUP210 C-terminal Ig-like" evidence="1">
    <location>
        <begin position="74"/>
        <end position="201"/>
    </location>
</feature>
<dbReference type="InterPro" id="IPR055095">
    <property type="entry name" value="NUP210_Ig_C"/>
</dbReference>
<evidence type="ECO:0000313" key="3">
    <source>
        <dbReference type="Proteomes" id="UP000276991"/>
    </source>
</evidence>
<organism evidence="2 3">
    <name type="scientific">Acanthocheilonema viteae</name>
    <name type="common">Filarial nematode worm</name>
    <name type="synonym">Dipetalonema viteae</name>
    <dbReference type="NCBI Taxonomy" id="6277"/>
    <lineage>
        <taxon>Eukaryota</taxon>
        <taxon>Metazoa</taxon>
        <taxon>Ecdysozoa</taxon>
        <taxon>Nematoda</taxon>
        <taxon>Chromadorea</taxon>
        <taxon>Rhabditida</taxon>
        <taxon>Spirurina</taxon>
        <taxon>Spiruromorpha</taxon>
        <taxon>Filarioidea</taxon>
        <taxon>Onchocercidae</taxon>
        <taxon>Acanthocheilonema</taxon>
    </lineage>
</organism>
<dbReference type="Proteomes" id="UP000276991">
    <property type="component" value="Unassembled WGS sequence"/>
</dbReference>
<name>A0A498SL46_ACAVI</name>